<dbReference type="Proteomes" id="UP000677054">
    <property type="component" value="Unassembled WGS sequence"/>
</dbReference>
<dbReference type="PROSITE" id="PS00344">
    <property type="entry name" value="GATA_ZN_FINGER_1"/>
    <property type="match status" value="1"/>
</dbReference>
<accession>A0A7R8XBI3</accession>
<feature type="domain" description="GATA-type" evidence="11">
    <location>
        <begin position="6"/>
        <end position="59"/>
    </location>
</feature>
<dbReference type="InterPro" id="IPR039355">
    <property type="entry name" value="Transcription_factor_GATA"/>
</dbReference>
<proteinExistence type="predicted"/>
<keyword evidence="13" id="KW-1185">Reference proteome</keyword>
<evidence type="ECO:0000313" key="12">
    <source>
        <dbReference type="EMBL" id="CAD7244115.1"/>
    </source>
</evidence>
<evidence type="ECO:0000313" key="13">
    <source>
        <dbReference type="Proteomes" id="UP000677054"/>
    </source>
</evidence>
<comment type="subcellular location">
    <subcellularLocation>
        <location evidence="1">Nucleus</location>
    </subcellularLocation>
</comment>
<gene>
    <name evidence="12" type="ORF">DSTB1V02_LOCUS4017</name>
</gene>
<evidence type="ECO:0000256" key="2">
    <source>
        <dbReference type="ARBA" id="ARBA00022723"/>
    </source>
</evidence>
<dbReference type="GO" id="GO:0008270">
    <property type="term" value="F:zinc ion binding"/>
    <property type="evidence" value="ECO:0007669"/>
    <property type="project" value="UniProtKB-KW"/>
</dbReference>
<keyword evidence="3 9" id="KW-0863">Zinc-finger</keyword>
<dbReference type="EMBL" id="CAJPEV010000565">
    <property type="protein sequence ID" value="CAG0886505.1"/>
    <property type="molecule type" value="Genomic_DNA"/>
</dbReference>
<sequence length="230" mass="25875">MESASRRHGLTCSNCNTSTTSLWRRNTLGEPVCNACGLYYKLHGVHRPLAMKKDSIQVGNDSSSVNPCEQLSMMCLNGGFSLSNPYRLGRGNHVGRTIRVNPNRGHRPRLLLRLRRNRLTLATFLKWECCRRENHLRLDVALCPESRLGGTCERSSSSYHDALVDPSGGHHNHHHPHKQHLHQQSSYASDQGAGFFNRPNLAKQEEFSHTLPHIVVSTIFNPNDKESVPA</sequence>
<dbReference type="FunFam" id="3.30.50.10:FF:000032">
    <property type="entry name" value="Transcription factor GATA-3"/>
    <property type="match status" value="1"/>
</dbReference>
<evidence type="ECO:0000256" key="5">
    <source>
        <dbReference type="ARBA" id="ARBA00023015"/>
    </source>
</evidence>
<evidence type="ECO:0000256" key="7">
    <source>
        <dbReference type="ARBA" id="ARBA00023163"/>
    </source>
</evidence>
<dbReference type="SMART" id="SM00401">
    <property type="entry name" value="ZnF_GATA"/>
    <property type="match status" value="1"/>
</dbReference>
<dbReference type="GO" id="GO:0005634">
    <property type="term" value="C:nucleus"/>
    <property type="evidence" value="ECO:0007669"/>
    <property type="project" value="UniProtKB-SubCell"/>
</dbReference>
<dbReference type="Pfam" id="PF00320">
    <property type="entry name" value="GATA"/>
    <property type="match status" value="1"/>
</dbReference>
<keyword evidence="2" id="KW-0479">Metal-binding</keyword>
<evidence type="ECO:0000256" key="8">
    <source>
        <dbReference type="ARBA" id="ARBA00023242"/>
    </source>
</evidence>
<keyword evidence="6" id="KW-0238">DNA-binding</keyword>
<reference evidence="12" key="1">
    <citation type="submission" date="2020-11" db="EMBL/GenBank/DDBJ databases">
        <authorList>
            <person name="Tran Van P."/>
        </authorList>
    </citation>
    <scope>NUCLEOTIDE SEQUENCE</scope>
</reference>
<evidence type="ECO:0000256" key="9">
    <source>
        <dbReference type="PROSITE-ProRule" id="PRU00094"/>
    </source>
</evidence>
<evidence type="ECO:0000256" key="10">
    <source>
        <dbReference type="SAM" id="MobiDB-lite"/>
    </source>
</evidence>
<dbReference type="GO" id="GO:0000978">
    <property type="term" value="F:RNA polymerase II cis-regulatory region sequence-specific DNA binding"/>
    <property type="evidence" value="ECO:0007669"/>
    <property type="project" value="TreeGrafter"/>
</dbReference>
<dbReference type="EMBL" id="LR900082">
    <property type="protein sequence ID" value="CAD7244115.1"/>
    <property type="molecule type" value="Genomic_DNA"/>
</dbReference>
<dbReference type="PROSITE" id="PS50114">
    <property type="entry name" value="GATA_ZN_FINGER_2"/>
    <property type="match status" value="1"/>
</dbReference>
<evidence type="ECO:0000256" key="1">
    <source>
        <dbReference type="ARBA" id="ARBA00004123"/>
    </source>
</evidence>
<evidence type="ECO:0000256" key="6">
    <source>
        <dbReference type="ARBA" id="ARBA00023125"/>
    </source>
</evidence>
<organism evidence="12">
    <name type="scientific">Darwinula stevensoni</name>
    <dbReference type="NCBI Taxonomy" id="69355"/>
    <lineage>
        <taxon>Eukaryota</taxon>
        <taxon>Metazoa</taxon>
        <taxon>Ecdysozoa</taxon>
        <taxon>Arthropoda</taxon>
        <taxon>Crustacea</taxon>
        <taxon>Oligostraca</taxon>
        <taxon>Ostracoda</taxon>
        <taxon>Podocopa</taxon>
        <taxon>Podocopida</taxon>
        <taxon>Darwinulocopina</taxon>
        <taxon>Darwinuloidea</taxon>
        <taxon>Darwinulidae</taxon>
        <taxon>Darwinula</taxon>
    </lineage>
</organism>
<dbReference type="PRINTS" id="PR00619">
    <property type="entry name" value="GATAZNFINGER"/>
</dbReference>
<feature type="compositionally biased region" description="Basic residues" evidence="10">
    <location>
        <begin position="170"/>
        <end position="181"/>
    </location>
</feature>
<evidence type="ECO:0000256" key="3">
    <source>
        <dbReference type="ARBA" id="ARBA00022771"/>
    </source>
</evidence>
<dbReference type="InterPro" id="IPR013088">
    <property type="entry name" value="Znf_NHR/GATA"/>
</dbReference>
<keyword evidence="8" id="KW-0539">Nucleus</keyword>
<protein>
    <recommendedName>
        <fullName evidence="11">GATA-type domain-containing protein</fullName>
    </recommendedName>
</protein>
<name>A0A7R8XBI3_9CRUS</name>
<dbReference type="Gene3D" id="3.30.50.10">
    <property type="entry name" value="Erythroid Transcription Factor GATA-1, subunit A"/>
    <property type="match status" value="1"/>
</dbReference>
<dbReference type="InterPro" id="IPR000679">
    <property type="entry name" value="Znf_GATA"/>
</dbReference>
<dbReference type="GO" id="GO:0000981">
    <property type="term" value="F:DNA-binding transcription factor activity, RNA polymerase II-specific"/>
    <property type="evidence" value="ECO:0007669"/>
    <property type="project" value="TreeGrafter"/>
</dbReference>
<keyword evidence="5" id="KW-0805">Transcription regulation</keyword>
<dbReference type="OrthoDB" id="2162994at2759"/>
<dbReference type="GO" id="GO:0045944">
    <property type="term" value="P:positive regulation of transcription by RNA polymerase II"/>
    <property type="evidence" value="ECO:0007669"/>
    <property type="project" value="TreeGrafter"/>
</dbReference>
<dbReference type="AlphaFoldDB" id="A0A7R8XBI3"/>
<dbReference type="PANTHER" id="PTHR10071">
    <property type="entry name" value="TRANSCRIPTION FACTOR GATA FAMILY MEMBER"/>
    <property type="match status" value="1"/>
</dbReference>
<dbReference type="GO" id="GO:0045165">
    <property type="term" value="P:cell fate commitment"/>
    <property type="evidence" value="ECO:0007669"/>
    <property type="project" value="TreeGrafter"/>
</dbReference>
<dbReference type="PANTHER" id="PTHR10071:SF337">
    <property type="entry name" value="GATA-BINDING FACTOR A"/>
    <property type="match status" value="1"/>
</dbReference>
<dbReference type="SUPFAM" id="SSF57716">
    <property type="entry name" value="Glucocorticoid receptor-like (DNA-binding domain)"/>
    <property type="match status" value="1"/>
</dbReference>
<evidence type="ECO:0000259" key="11">
    <source>
        <dbReference type="PROSITE" id="PS50114"/>
    </source>
</evidence>
<evidence type="ECO:0000256" key="4">
    <source>
        <dbReference type="ARBA" id="ARBA00022833"/>
    </source>
</evidence>
<dbReference type="GO" id="GO:0000122">
    <property type="term" value="P:negative regulation of transcription by RNA polymerase II"/>
    <property type="evidence" value="ECO:0007669"/>
    <property type="project" value="TreeGrafter"/>
</dbReference>
<keyword evidence="4" id="KW-0862">Zinc</keyword>
<feature type="region of interest" description="Disordered" evidence="10">
    <location>
        <begin position="163"/>
        <end position="195"/>
    </location>
</feature>
<dbReference type="CDD" id="cd00202">
    <property type="entry name" value="ZnF_GATA"/>
    <property type="match status" value="1"/>
</dbReference>
<keyword evidence="7" id="KW-0804">Transcription</keyword>